<sequence>MQESLPGIQYIEISLATGIQQFKETFTSDKLRNLFLGMFIFLPAGFFTEFCPIFLIRKFHFNGSEIANFYASIGLWIAFRQGLVIRLFLRWFSPDALILIDLFRMGCILIIMGFYRN</sequence>
<keyword evidence="3" id="KW-1185">Reference proteome</keyword>
<keyword evidence="1" id="KW-0812">Transmembrane</keyword>
<feature type="transmembrane region" description="Helical" evidence="1">
    <location>
        <begin position="95"/>
        <end position="115"/>
    </location>
</feature>
<proteinExistence type="predicted"/>
<protein>
    <submittedName>
        <fullName evidence="2">Uncharacterized protein</fullName>
    </submittedName>
</protein>
<dbReference type="RefSeq" id="WP_194845004.1">
    <property type="nucleotide sequence ID" value="NZ_CP075585.1"/>
</dbReference>
<dbReference type="Proteomes" id="UP000822862">
    <property type="component" value="Chromosome"/>
</dbReference>
<feature type="transmembrane region" description="Helical" evidence="1">
    <location>
        <begin position="34"/>
        <end position="56"/>
    </location>
</feature>
<evidence type="ECO:0000313" key="2">
    <source>
        <dbReference type="EMBL" id="QZA58465.1"/>
    </source>
</evidence>
<accession>A0ABX8YYR8</accession>
<feature type="transmembrane region" description="Helical" evidence="1">
    <location>
        <begin position="68"/>
        <end position="89"/>
    </location>
</feature>
<keyword evidence="1" id="KW-1133">Transmembrane helix</keyword>
<evidence type="ECO:0000313" key="3">
    <source>
        <dbReference type="Proteomes" id="UP000822862"/>
    </source>
</evidence>
<organism evidence="2 3">
    <name type="scientific">Candidatus Rhabdochlamydia porcellionis</name>
    <dbReference type="NCBI Taxonomy" id="225148"/>
    <lineage>
        <taxon>Bacteria</taxon>
        <taxon>Pseudomonadati</taxon>
        <taxon>Chlamydiota</taxon>
        <taxon>Chlamydiia</taxon>
        <taxon>Parachlamydiales</taxon>
        <taxon>Candidatus Rhabdochlamydiaceae</taxon>
        <taxon>Candidatus Rhabdochlamydia</taxon>
    </lineage>
</organism>
<name>A0ABX8YYR8_9BACT</name>
<gene>
    <name evidence="2" type="ORF">RHAB15C_0000339</name>
</gene>
<evidence type="ECO:0000256" key="1">
    <source>
        <dbReference type="SAM" id="Phobius"/>
    </source>
</evidence>
<keyword evidence="1" id="KW-0472">Membrane</keyword>
<reference evidence="2 3" key="1">
    <citation type="submission" date="2020-01" db="EMBL/GenBank/DDBJ databases">
        <authorList>
            <person name="Sixt B."/>
            <person name="Schulz F."/>
            <person name="Kostanjsek R."/>
            <person name="Koestlbacher S."/>
            <person name="Collingro A."/>
            <person name="Toenshoff E."/>
            <person name="Horn M."/>
        </authorList>
    </citation>
    <scope>NUCLEOTIDE SEQUENCE [LARGE SCALE GENOMIC DNA]</scope>
    <source>
        <strain evidence="2 3">15C</strain>
    </source>
</reference>
<reference evidence="2 3" key="2">
    <citation type="submission" date="2021-05" db="EMBL/GenBank/DDBJ databases">
        <title>Ecology and evolution of chlamydial symbionts of arthropods.</title>
        <authorList>
            <person name="Halter T."/>
            <person name="Sixt B.S."/>
            <person name="Toenshoff E.R."/>
            <person name="Koestlbacher S."/>
            <person name="Schulz F."/>
            <person name="Kostanjsek R."/>
            <person name="Collingro A."/>
            <person name="Hendrickx F."/>
            <person name="Horn M."/>
        </authorList>
    </citation>
    <scope>NUCLEOTIDE SEQUENCE [LARGE SCALE GENOMIC DNA]</scope>
    <source>
        <strain evidence="2 3">15C</strain>
    </source>
</reference>
<dbReference type="EMBL" id="CP075585">
    <property type="protein sequence ID" value="QZA58465.1"/>
    <property type="molecule type" value="Genomic_DNA"/>
</dbReference>